<name>A0A975RAN8_9GAMM</name>
<dbReference type="InterPro" id="IPR013830">
    <property type="entry name" value="SGNH_hydro"/>
</dbReference>
<evidence type="ECO:0000313" key="3">
    <source>
        <dbReference type="Proteomes" id="UP000676649"/>
    </source>
</evidence>
<accession>A0A975RAN8</accession>
<dbReference type="SUPFAM" id="SSF52266">
    <property type="entry name" value="SGNH hydrolase"/>
    <property type="match status" value="1"/>
</dbReference>
<dbReference type="RefSeq" id="WP_215583206.1">
    <property type="nucleotide sequence ID" value="NZ_CP073754.1"/>
</dbReference>
<keyword evidence="3" id="KW-1185">Reference proteome</keyword>
<dbReference type="AlphaFoldDB" id="A0A975RAN8"/>
<protein>
    <submittedName>
        <fullName evidence="2">Arylesterase</fullName>
    </submittedName>
</protein>
<dbReference type="PANTHER" id="PTHR30383:SF24">
    <property type="entry name" value="THIOESTERASE 1_PROTEASE 1_LYSOPHOSPHOLIPASE L1"/>
    <property type="match status" value="1"/>
</dbReference>
<dbReference type="Gene3D" id="3.40.50.1110">
    <property type="entry name" value="SGNH hydrolase"/>
    <property type="match status" value="1"/>
</dbReference>
<organism evidence="2 3">
    <name type="scientific">Methylomonas paludis</name>
    <dbReference type="NCBI Taxonomy" id="1173101"/>
    <lineage>
        <taxon>Bacteria</taxon>
        <taxon>Pseudomonadati</taxon>
        <taxon>Pseudomonadota</taxon>
        <taxon>Gammaproteobacteria</taxon>
        <taxon>Methylococcales</taxon>
        <taxon>Methylococcaceae</taxon>
        <taxon>Methylomonas</taxon>
    </lineage>
</organism>
<sequence>MSNWVLLLALSFIPFTTVMAKSILVFGDSISAAYGMEVQQGWVTLLQKKLAAEHNNYLISNASISGETTAGGLSRIDAALSQYKPDIVVLELGANDGLRGLSAAAMKTNLTEMIKRSQTAGAKVLLLGMKIPPNYGKRYIEMFYSIYPQLAETLHIPLLPFLLEDVALQPDLMQADGLHPNALAQPAIAAKVWQYLQPLIK</sequence>
<proteinExistence type="predicted"/>
<gene>
    <name evidence="2" type="ORF">KEF85_02740</name>
</gene>
<dbReference type="Pfam" id="PF13472">
    <property type="entry name" value="Lipase_GDSL_2"/>
    <property type="match status" value="1"/>
</dbReference>
<dbReference type="GO" id="GO:0004622">
    <property type="term" value="F:phosphatidylcholine lysophospholipase activity"/>
    <property type="evidence" value="ECO:0007669"/>
    <property type="project" value="TreeGrafter"/>
</dbReference>
<dbReference type="KEGG" id="mpad:KEF85_02740"/>
<dbReference type="PANTHER" id="PTHR30383">
    <property type="entry name" value="THIOESTERASE 1/PROTEASE 1/LYSOPHOSPHOLIPASE L1"/>
    <property type="match status" value="1"/>
</dbReference>
<dbReference type="InterPro" id="IPR036514">
    <property type="entry name" value="SGNH_hydro_sf"/>
</dbReference>
<feature type="domain" description="SGNH hydrolase-type esterase" evidence="1">
    <location>
        <begin position="25"/>
        <end position="183"/>
    </location>
</feature>
<dbReference type="CDD" id="cd01822">
    <property type="entry name" value="Lysophospholipase_L1_like"/>
    <property type="match status" value="1"/>
</dbReference>
<evidence type="ECO:0000259" key="1">
    <source>
        <dbReference type="Pfam" id="PF13472"/>
    </source>
</evidence>
<dbReference type="Proteomes" id="UP000676649">
    <property type="component" value="Chromosome"/>
</dbReference>
<reference evidence="2" key="1">
    <citation type="submission" date="2021-04" db="EMBL/GenBank/DDBJ databases">
        <title>Draft genome sequence data of methanotrophic Methylovulum sp. strain S1L and Methylomonas sp. strain S2AM isolated from boreal lake water columns.</title>
        <authorList>
            <person name="Rissanen A.J."/>
            <person name="Mangayil R."/>
            <person name="Svenning M.M."/>
            <person name="Khanongnuch R."/>
        </authorList>
    </citation>
    <scope>NUCLEOTIDE SEQUENCE</scope>
    <source>
        <strain evidence="2">S2AM</strain>
    </source>
</reference>
<evidence type="ECO:0000313" key="2">
    <source>
        <dbReference type="EMBL" id="QWF71421.1"/>
    </source>
</evidence>
<dbReference type="EMBL" id="CP073754">
    <property type="protein sequence ID" value="QWF71421.1"/>
    <property type="molecule type" value="Genomic_DNA"/>
</dbReference>
<dbReference type="InterPro" id="IPR051532">
    <property type="entry name" value="Ester_Hydrolysis_Enzymes"/>
</dbReference>